<protein>
    <submittedName>
        <fullName evidence="4">Uncharacterized protein</fullName>
    </submittedName>
</protein>
<dbReference type="InterPro" id="IPR031311">
    <property type="entry name" value="CHIT_BIND_RR_consensus"/>
</dbReference>
<dbReference type="PRINTS" id="PR00947">
    <property type="entry name" value="CUTICLE"/>
</dbReference>
<sequence>MNQVLAVCVLAAVLYSASAQYGGGGGGGYEKKYEYDYKVEPYDPHPQYKFEYGVHDEHTYDIKSHKEERDGDVVKGVYELVEPDGSKRVVEYTADHKNGFNAVVHREKNAHPYEYKKYEAPKYEYKPQYEAPKYEYKPQYEAPKYEYKPQYEAP</sequence>
<dbReference type="GO" id="GO:0031012">
    <property type="term" value="C:extracellular matrix"/>
    <property type="evidence" value="ECO:0007669"/>
    <property type="project" value="TreeGrafter"/>
</dbReference>
<feature type="non-terminal residue" evidence="4">
    <location>
        <position position="154"/>
    </location>
</feature>
<dbReference type="PROSITE" id="PS51155">
    <property type="entry name" value="CHIT_BIND_RR_2"/>
    <property type="match status" value="1"/>
</dbReference>
<proteinExistence type="predicted"/>
<evidence type="ECO:0000313" key="4">
    <source>
        <dbReference type="EMBL" id="JAS47963.1"/>
    </source>
</evidence>
<gene>
    <name evidence="4" type="ORF">g.206</name>
</gene>
<dbReference type="EMBL" id="GECZ01021806">
    <property type="protein sequence ID" value="JAS47963.1"/>
    <property type="molecule type" value="Transcribed_RNA"/>
</dbReference>
<evidence type="ECO:0000256" key="3">
    <source>
        <dbReference type="SAM" id="SignalP"/>
    </source>
</evidence>
<feature type="signal peptide" evidence="3">
    <location>
        <begin position="1"/>
        <end position="19"/>
    </location>
</feature>
<dbReference type="AlphaFoldDB" id="A0A1B6FDB7"/>
<dbReference type="PROSITE" id="PS00233">
    <property type="entry name" value="CHIT_BIND_RR_1"/>
    <property type="match status" value="1"/>
</dbReference>
<dbReference type="GO" id="GO:0042302">
    <property type="term" value="F:structural constituent of cuticle"/>
    <property type="evidence" value="ECO:0007669"/>
    <property type="project" value="UniProtKB-UniRule"/>
</dbReference>
<dbReference type="Pfam" id="PF00379">
    <property type="entry name" value="Chitin_bind_4"/>
    <property type="match status" value="1"/>
</dbReference>
<feature type="chain" id="PRO_5008582890" evidence="3">
    <location>
        <begin position="20"/>
        <end position="154"/>
    </location>
</feature>
<dbReference type="GO" id="GO:0005615">
    <property type="term" value="C:extracellular space"/>
    <property type="evidence" value="ECO:0007669"/>
    <property type="project" value="TreeGrafter"/>
</dbReference>
<reference evidence="4" key="1">
    <citation type="submission" date="2015-11" db="EMBL/GenBank/DDBJ databases">
        <title>De novo transcriptome assembly of four potential Pierce s Disease insect vectors from Arizona vineyards.</title>
        <authorList>
            <person name="Tassone E.E."/>
        </authorList>
    </citation>
    <scope>NUCLEOTIDE SEQUENCE</scope>
</reference>
<evidence type="ECO:0000256" key="1">
    <source>
        <dbReference type="ARBA" id="ARBA00022460"/>
    </source>
</evidence>
<dbReference type="InterPro" id="IPR051217">
    <property type="entry name" value="Insect_Cuticle_Struc_Prot"/>
</dbReference>
<evidence type="ECO:0000256" key="2">
    <source>
        <dbReference type="PROSITE-ProRule" id="PRU00497"/>
    </source>
</evidence>
<keyword evidence="3" id="KW-0732">Signal</keyword>
<dbReference type="PANTHER" id="PTHR12236">
    <property type="entry name" value="STRUCTURAL CONTITUENT OF CUTICLE"/>
    <property type="match status" value="1"/>
</dbReference>
<organism evidence="4">
    <name type="scientific">Cuerna arida</name>
    <dbReference type="NCBI Taxonomy" id="1464854"/>
    <lineage>
        <taxon>Eukaryota</taxon>
        <taxon>Metazoa</taxon>
        <taxon>Ecdysozoa</taxon>
        <taxon>Arthropoda</taxon>
        <taxon>Hexapoda</taxon>
        <taxon>Insecta</taxon>
        <taxon>Pterygota</taxon>
        <taxon>Neoptera</taxon>
        <taxon>Paraneoptera</taxon>
        <taxon>Hemiptera</taxon>
        <taxon>Auchenorrhyncha</taxon>
        <taxon>Membracoidea</taxon>
        <taxon>Cicadellidae</taxon>
        <taxon>Cicadellinae</taxon>
        <taxon>Proconiini</taxon>
        <taxon>Cuerna</taxon>
    </lineage>
</organism>
<dbReference type="PANTHER" id="PTHR12236:SF95">
    <property type="entry name" value="CUTICULAR PROTEIN 76BD, ISOFORM C-RELATED"/>
    <property type="match status" value="1"/>
</dbReference>
<dbReference type="InterPro" id="IPR000618">
    <property type="entry name" value="Insect_cuticle"/>
</dbReference>
<accession>A0A1B6FDB7</accession>
<keyword evidence="1 2" id="KW-0193">Cuticle</keyword>
<name>A0A1B6FDB7_9HEMI</name>